<name>A0AA39NAS0_9AGAR</name>
<protein>
    <submittedName>
        <fullName evidence="1">Uncharacterized protein</fullName>
    </submittedName>
</protein>
<keyword evidence="2" id="KW-1185">Reference proteome</keyword>
<dbReference type="AlphaFoldDB" id="A0AA39NAS0"/>
<organism evidence="1 2">
    <name type="scientific">Armillaria novae-zelandiae</name>
    <dbReference type="NCBI Taxonomy" id="153914"/>
    <lineage>
        <taxon>Eukaryota</taxon>
        <taxon>Fungi</taxon>
        <taxon>Dikarya</taxon>
        <taxon>Basidiomycota</taxon>
        <taxon>Agaricomycotina</taxon>
        <taxon>Agaricomycetes</taxon>
        <taxon>Agaricomycetidae</taxon>
        <taxon>Agaricales</taxon>
        <taxon>Marasmiineae</taxon>
        <taxon>Physalacriaceae</taxon>
        <taxon>Armillaria</taxon>
    </lineage>
</organism>
<reference evidence="1" key="1">
    <citation type="submission" date="2023-06" db="EMBL/GenBank/DDBJ databases">
        <authorList>
            <consortium name="Lawrence Berkeley National Laboratory"/>
            <person name="Ahrendt S."/>
            <person name="Sahu N."/>
            <person name="Indic B."/>
            <person name="Wong-Bajracharya J."/>
            <person name="Merenyi Z."/>
            <person name="Ke H.-M."/>
            <person name="Monk M."/>
            <person name="Kocsube S."/>
            <person name="Drula E."/>
            <person name="Lipzen A."/>
            <person name="Balint B."/>
            <person name="Henrissat B."/>
            <person name="Andreopoulos B."/>
            <person name="Martin F.M."/>
            <person name="Harder C.B."/>
            <person name="Rigling D."/>
            <person name="Ford K.L."/>
            <person name="Foster G.D."/>
            <person name="Pangilinan J."/>
            <person name="Papanicolaou A."/>
            <person name="Barry K."/>
            <person name="LaButti K."/>
            <person name="Viragh M."/>
            <person name="Koriabine M."/>
            <person name="Yan M."/>
            <person name="Riley R."/>
            <person name="Champramary S."/>
            <person name="Plett K.L."/>
            <person name="Tsai I.J."/>
            <person name="Slot J."/>
            <person name="Sipos G."/>
            <person name="Plett J."/>
            <person name="Nagy L.G."/>
            <person name="Grigoriev I.V."/>
        </authorList>
    </citation>
    <scope>NUCLEOTIDE SEQUENCE</scope>
    <source>
        <strain evidence="1">ICMP 16352</strain>
    </source>
</reference>
<accession>A0AA39NAS0</accession>
<sequence>MMDEFYDIARAFDTVQKHAEESMSTNCYHMSRVITEGEQMSEVSLQKDTDDSVWRLVKGNGDNIEELVFSCTGVMCEANLPPIDKAFTLSQSITVTGLGCASFNDVIATLQEMKLTAEREFKHGMLDKWTPSTYRGFPVFTLSNRYFRTVKEGAQHEAVPFSNDVDPVGILQRLGKTDMVHTEDNVVQYFKAHTDDEGKRRPQLFRIRDVVEAQCSIIVFKTKGIKHRMKLVLRAITLLDCDITLDAKRKSNKQVIAEQSTSKRLKHKIGFTEDEVDEGLASKRARDGPTMDESA</sequence>
<proteinExistence type="predicted"/>
<gene>
    <name evidence="1" type="ORF">IW261DRAFT_1628710</name>
</gene>
<dbReference type="Proteomes" id="UP001175227">
    <property type="component" value="Unassembled WGS sequence"/>
</dbReference>
<comment type="caution">
    <text evidence="1">The sequence shown here is derived from an EMBL/GenBank/DDBJ whole genome shotgun (WGS) entry which is preliminary data.</text>
</comment>
<evidence type="ECO:0000313" key="2">
    <source>
        <dbReference type="Proteomes" id="UP001175227"/>
    </source>
</evidence>
<evidence type="ECO:0000313" key="1">
    <source>
        <dbReference type="EMBL" id="KAK0462185.1"/>
    </source>
</evidence>
<dbReference type="EMBL" id="JAUEPR010000130">
    <property type="protein sequence ID" value="KAK0462185.1"/>
    <property type="molecule type" value="Genomic_DNA"/>
</dbReference>